<dbReference type="EMBL" id="CADCTU010000661">
    <property type="protein sequence ID" value="CAA9342360.1"/>
    <property type="molecule type" value="Genomic_DNA"/>
</dbReference>
<reference evidence="1" key="1">
    <citation type="submission" date="2020-02" db="EMBL/GenBank/DDBJ databases">
        <authorList>
            <person name="Meier V. D."/>
        </authorList>
    </citation>
    <scope>NUCLEOTIDE SEQUENCE</scope>
    <source>
        <strain evidence="1">AVDCRST_MAG11</strain>
    </source>
</reference>
<proteinExistence type="predicted"/>
<gene>
    <name evidence="1" type="ORF">AVDCRST_MAG11-3041</name>
</gene>
<feature type="non-terminal residue" evidence="1">
    <location>
        <position position="139"/>
    </location>
</feature>
<evidence type="ECO:0000313" key="1">
    <source>
        <dbReference type="EMBL" id="CAA9342360.1"/>
    </source>
</evidence>
<name>A0A6J4LUE8_9BACT</name>
<accession>A0A6J4LUE8</accession>
<protein>
    <submittedName>
        <fullName evidence="1">Uncharacterized protein</fullName>
    </submittedName>
</protein>
<sequence>MAHAGGGFEGMQGAGVDAPAARASARVARRTLVGALDRLLDEGITDYSARTRASRRRMAALYAGFVEAEELLTRVARRGRGALAPDAAVAELVRVTRHLLFWATVDGTEDPSEPTRAAVDGVRRALRRATGHDHGAHAA</sequence>
<dbReference type="AlphaFoldDB" id="A0A6J4LUE8"/>
<organism evidence="1">
    <name type="scientific">uncultured Gemmatimonadaceae bacterium</name>
    <dbReference type="NCBI Taxonomy" id="246130"/>
    <lineage>
        <taxon>Bacteria</taxon>
        <taxon>Pseudomonadati</taxon>
        <taxon>Gemmatimonadota</taxon>
        <taxon>Gemmatimonadia</taxon>
        <taxon>Gemmatimonadales</taxon>
        <taxon>Gemmatimonadaceae</taxon>
        <taxon>environmental samples</taxon>
    </lineage>
</organism>